<proteinExistence type="predicted"/>
<dbReference type="AlphaFoldDB" id="A0AAV3RG63"/>
<accession>A0AAV3RG63</accession>
<dbReference type="EMBL" id="BAABME010026501">
    <property type="protein sequence ID" value="GAA0174017.1"/>
    <property type="molecule type" value="Genomic_DNA"/>
</dbReference>
<gene>
    <name evidence="1" type="ORF">LIER_41643</name>
</gene>
<sequence>MEELDVVDVQRESLVEEYPFSTISEYSLEFKNDWTINLGCSNHMTGDEVKTYKDLEITRTPVIEGRTLEVVNVMSAEEDSVDKVELPDIKELQEHVEFKLDLDPSQDEQSQVQLRALTQERRSNSKYIDVAYAEVKETTTFEERSKTSIRSKDQNADIFTKAMPRPKFGMMRTQFRVTENS</sequence>
<organism evidence="1 2">
    <name type="scientific">Lithospermum erythrorhizon</name>
    <name type="common">Purple gromwell</name>
    <name type="synonym">Lithospermum officinale var. erythrorhizon</name>
    <dbReference type="NCBI Taxonomy" id="34254"/>
    <lineage>
        <taxon>Eukaryota</taxon>
        <taxon>Viridiplantae</taxon>
        <taxon>Streptophyta</taxon>
        <taxon>Embryophyta</taxon>
        <taxon>Tracheophyta</taxon>
        <taxon>Spermatophyta</taxon>
        <taxon>Magnoliopsida</taxon>
        <taxon>eudicotyledons</taxon>
        <taxon>Gunneridae</taxon>
        <taxon>Pentapetalae</taxon>
        <taxon>asterids</taxon>
        <taxon>lamiids</taxon>
        <taxon>Boraginales</taxon>
        <taxon>Boraginaceae</taxon>
        <taxon>Boraginoideae</taxon>
        <taxon>Lithospermeae</taxon>
        <taxon>Lithospermum</taxon>
    </lineage>
</organism>
<keyword evidence="2" id="KW-1185">Reference proteome</keyword>
<evidence type="ECO:0000313" key="2">
    <source>
        <dbReference type="Proteomes" id="UP001454036"/>
    </source>
</evidence>
<protein>
    <submittedName>
        <fullName evidence="1">Uncharacterized protein</fullName>
    </submittedName>
</protein>
<reference evidence="1 2" key="1">
    <citation type="submission" date="2024-01" db="EMBL/GenBank/DDBJ databases">
        <title>The complete chloroplast genome sequence of Lithospermum erythrorhizon: insights into the phylogenetic relationship among Boraginaceae species and the maternal lineages of purple gromwells.</title>
        <authorList>
            <person name="Okada T."/>
            <person name="Watanabe K."/>
        </authorList>
    </citation>
    <scope>NUCLEOTIDE SEQUENCE [LARGE SCALE GENOMIC DNA]</scope>
</reference>
<evidence type="ECO:0000313" key="1">
    <source>
        <dbReference type="EMBL" id="GAA0174017.1"/>
    </source>
</evidence>
<name>A0AAV3RG63_LITER</name>
<dbReference type="Proteomes" id="UP001454036">
    <property type="component" value="Unassembled WGS sequence"/>
</dbReference>
<comment type="caution">
    <text evidence="1">The sequence shown here is derived from an EMBL/GenBank/DDBJ whole genome shotgun (WGS) entry which is preliminary data.</text>
</comment>